<dbReference type="GO" id="GO:0003677">
    <property type="term" value="F:DNA binding"/>
    <property type="evidence" value="ECO:0007669"/>
    <property type="project" value="UniProtKB-KW"/>
</dbReference>
<dbReference type="BioCyc" id="RPAL316057:RPD_RS11165-MONOMER"/>
<dbReference type="STRING" id="316057.RPD_2223"/>
<keyword evidence="2" id="KW-0238">DNA-binding</keyword>
<dbReference type="InterPro" id="IPR036390">
    <property type="entry name" value="WH_DNA-bd_sf"/>
</dbReference>
<evidence type="ECO:0000259" key="4">
    <source>
        <dbReference type="PROSITE" id="PS50987"/>
    </source>
</evidence>
<dbReference type="GO" id="GO:0003700">
    <property type="term" value="F:DNA-binding transcription factor activity"/>
    <property type="evidence" value="ECO:0007669"/>
    <property type="project" value="InterPro"/>
</dbReference>
<reference evidence="5 6" key="1">
    <citation type="submission" date="2006-03" db="EMBL/GenBank/DDBJ databases">
        <title>Complete sequence of Rhodopseudomonas palustris BisB5.</title>
        <authorList>
            <consortium name="US DOE Joint Genome Institute"/>
            <person name="Copeland A."/>
            <person name="Lucas S."/>
            <person name="Lapidus A."/>
            <person name="Barry K."/>
            <person name="Detter J.C."/>
            <person name="Glavina del Rio T."/>
            <person name="Hammon N."/>
            <person name="Israni S."/>
            <person name="Dalin E."/>
            <person name="Tice H."/>
            <person name="Pitluck S."/>
            <person name="Chain P."/>
            <person name="Malfatti S."/>
            <person name="Shin M."/>
            <person name="Vergez L."/>
            <person name="Schmutz J."/>
            <person name="Larimer F."/>
            <person name="Land M."/>
            <person name="Hauser L."/>
            <person name="Pelletier D.A."/>
            <person name="Kyrpides N."/>
            <person name="Lykidis A."/>
            <person name="Oda Y."/>
            <person name="Harwood C.S."/>
            <person name="Richardson P."/>
        </authorList>
    </citation>
    <scope>NUCLEOTIDE SEQUENCE [LARGE SCALE GENOMIC DNA]</scope>
    <source>
        <strain evidence="5 6">BisB5</strain>
    </source>
</reference>
<proteinExistence type="predicted"/>
<keyword evidence="3" id="KW-0804">Transcription</keyword>
<dbReference type="PRINTS" id="PR00778">
    <property type="entry name" value="HTHARSR"/>
</dbReference>
<name>Q138N1_RHOPS</name>
<keyword evidence="1" id="KW-0805">Transcription regulation</keyword>
<dbReference type="Gene3D" id="1.10.10.10">
    <property type="entry name" value="Winged helix-like DNA-binding domain superfamily/Winged helix DNA-binding domain"/>
    <property type="match status" value="1"/>
</dbReference>
<accession>Q138N1</accession>
<sequence length="104" mass="11230">MVQFVHPARGDITLEGVLAALADPMRLRIVKALLGQGDCLSCTAAAPCPDMAKSTLSNHFRVLREAGLIRTTKKGVENRNIVREADINARFPGLLKAILKHAGE</sequence>
<dbReference type="InterPro" id="IPR051081">
    <property type="entry name" value="HTH_MetalResp_TranReg"/>
</dbReference>
<dbReference type="InterPro" id="IPR036388">
    <property type="entry name" value="WH-like_DNA-bd_sf"/>
</dbReference>
<dbReference type="EMBL" id="CP000283">
    <property type="protein sequence ID" value="ABE39458.1"/>
    <property type="molecule type" value="Genomic_DNA"/>
</dbReference>
<dbReference type="InterPro" id="IPR011991">
    <property type="entry name" value="ArsR-like_HTH"/>
</dbReference>
<dbReference type="PANTHER" id="PTHR33154:SF12">
    <property type="entry name" value="TRANSCRIPTIONAL REGULATORY PROTEIN"/>
    <property type="match status" value="1"/>
</dbReference>
<feature type="domain" description="HTH arsR-type" evidence="4">
    <location>
        <begin position="6"/>
        <end position="104"/>
    </location>
</feature>
<protein>
    <submittedName>
        <fullName evidence="5">Transcriptional regulator, ArsR family</fullName>
    </submittedName>
</protein>
<gene>
    <name evidence="5" type="ordered locus">RPD_2223</name>
</gene>
<evidence type="ECO:0000256" key="1">
    <source>
        <dbReference type="ARBA" id="ARBA00023015"/>
    </source>
</evidence>
<dbReference type="SMART" id="SM00418">
    <property type="entry name" value="HTH_ARSR"/>
    <property type="match status" value="1"/>
</dbReference>
<organism evidence="5 6">
    <name type="scientific">Rhodopseudomonas palustris (strain BisB5)</name>
    <dbReference type="NCBI Taxonomy" id="316057"/>
    <lineage>
        <taxon>Bacteria</taxon>
        <taxon>Pseudomonadati</taxon>
        <taxon>Pseudomonadota</taxon>
        <taxon>Alphaproteobacteria</taxon>
        <taxon>Hyphomicrobiales</taxon>
        <taxon>Nitrobacteraceae</taxon>
        <taxon>Rhodopseudomonas</taxon>
    </lineage>
</organism>
<dbReference type="CDD" id="cd00090">
    <property type="entry name" value="HTH_ARSR"/>
    <property type="match status" value="1"/>
</dbReference>
<evidence type="ECO:0000256" key="3">
    <source>
        <dbReference type="ARBA" id="ARBA00023163"/>
    </source>
</evidence>
<dbReference type="SUPFAM" id="SSF46785">
    <property type="entry name" value="Winged helix' DNA-binding domain"/>
    <property type="match status" value="1"/>
</dbReference>
<dbReference type="HOGENOM" id="CLU_097806_4_1_5"/>
<dbReference type="KEGG" id="rpd:RPD_2223"/>
<dbReference type="Proteomes" id="UP000001818">
    <property type="component" value="Chromosome"/>
</dbReference>
<dbReference type="PROSITE" id="PS50987">
    <property type="entry name" value="HTH_ARSR_2"/>
    <property type="match status" value="1"/>
</dbReference>
<dbReference type="Pfam" id="PF12840">
    <property type="entry name" value="HTH_20"/>
    <property type="match status" value="1"/>
</dbReference>
<dbReference type="eggNOG" id="COG0640">
    <property type="taxonomic scope" value="Bacteria"/>
</dbReference>
<dbReference type="AlphaFoldDB" id="Q138N1"/>
<dbReference type="PANTHER" id="PTHR33154">
    <property type="entry name" value="TRANSCRIPTIONAL REGULATOR, ARSR FAMILY"/>
    <property type="match status" value="1"/>
</dbReference>
<evidence type="ECO:0000313" key="6">
    <source>
        <dbReference type="Proteomes" id="UP000001818"/>
    </source>
</evidence>
<evidence type="ECO:0000256" key="2">
    <source>
        <dbReference type="ARBA" id="ARBA00023125"/>
    </source>
</evidence>
<dbReference type="InterPro" id="IPR001845">
    <property type="entry name" value="HTH_ArsR_DNA-bd_dom"/>
</dbReference>
<evidence type="ECO:0000313" key="5">
    <source>
        <dbReference type="EMBL" id="ABE39458.1"/>
    </source>
</evidence>